<comment type="similarity">
    <text evidence="2 6">Belongs to the GMC oxidoreductase family.</text>
</comment>
<organism evidence="10 11">
    <name type="scientific">Scytonema millei VB511283</name>
    <dbReference type="NCBI Taxonomy" id="1245923"/>
    <lineage>
        <taxon>Bacteria</taxon>
        <taxon>Bacillati</taxon>
        <taxon>Cyanobacteriota</taxon>
        <taxon>Cyanophyceae</taxon>
        <taxon>Nostocales</taxon>
        <taxon>Scytonemataceae</taxon>
        <taxon>Scytonema</taxon>
    </lineage>
</organism>
<evidence type="ECO:0000256" key="3">
    <source>
        <dbReference type="ARBA" id="ARBA00022630"/>
    </source>
</evidence>
<protein>
    <submittedName>
        <fullName evidence="10">NAD(P)-binding protein</fullName>
    </submittedName>
</protein>
<feature type="binding site" evidence="5">
    <location>
        <position position="87"/>
    </location>
    <ligand>
        <name>FAD</name>
        <dbReference type="ChEBI" id="CHEBI:57692"/>
    </ligand>
</feature>
<dbReference type="PROSITE" id="PS00623">
    <property type="entry name" value="GMC_OXRED_1"/>
    <property type="match status" value="1"/>
</dbReference>
<keyword evidence="11" id="KW-1185">Reference proteome</keyword>
<dbReference type="PIRSF" id="PIRSF000137">
    <property type="entry name" value="Alcohol_oxidase"/>
    <property type="match status" value="1"/>
</dbReference>
<dbReference type="InterPro" id="IPR007867">
    <property type="entry name" value="GMC_OxRtase_C"/>
</dbReference>
<keyword evidence="3 6" id="KW-0285">Flavoprotein</keyword>
<comment type="cofactor">
    <cofactor evidence="1 5">
        <name>FAD</name>
        <dbReference type="ChEBI" id="CHEBI:57692"/>
    </cofactor>
</comment>
<dbReference type="Pfam" id="PF05199">
    <property type="entry name" value="GMC_oxred_C"/>
    <property type="match status" value="1"/>
</dbReference>
<dbReference type="OrthoDB" id="9785276at2"/>
<reference evidence="10 11" key="1">
    <citation type="journal article" date="2015" name="Genome Announc.">
        <title>Draft Genome Sequence of the Terrestrial Cyanobacterium Scytonema millei VB511283, Isolated from Eastern India.</title>
        <authorList>
            <person name="Sen D."/>
            <person name="Chandrababunaidu M.M."/>
            <person name="Singh D."/>
            <person name="Sanghi N."/>
            <person name="Ghorai A."/>
            <person name="Mishra G.P."/>
            <person name="Madduluri M."/>
            <person name="Adhikary S.P."/>
            <person name="Tripathy S."/>
        </authorList>
    </citation>
    <scope>NUCLEOTIDE SEQUENCE [LARGE SCALE GENOMIC DNA]</scope>
    <source>
        <strain evidence="10 11">VB511283</strain>
    </source>
</reference>
<feature type="binding site" evidence="5">
    <location>
        <begin position="452"/>
        <end position="453"/>
    </location>
    <ligand>
        <name>FAD</name>
        <dbReference type="ChEBI" id="CHEBI:57692"/>
    </ligand>
</feature>
<dbReference type="GO" id="GO:0050660">
    <property type="term" value="F:flavin adenine dinucleotide binding"/>
    <property type="evidence" value="ECO:0007669"/>
    <property type="project" value="InterPro"/>
</dbReference>
<dbReference type="InterPro" id="IPR036188">
    <property type="entry name" value="FAD/NAD-bd_sf"/>
</dbReference>
<evidence type="ECO:0000256" key="1">
    <source>
        <dbReference type="ARBA" id="ARBA00001974"/>
    </source>
</evidence>
<evidence type="ECO:0000256" key="5">
    <source>
        <dbReference type="PIRSR" id="PIRSR000137-2"/>
    </source>
</evidence>
<feature type="domain" description="Glucose-methanol-choline oxidoreductase N-terminal" evidence="9">
    <location>
        <begin position="260"/>
        <end position="274"/>
    </location>
</feature>
<dbReference type="Gene3D" id="3.30.560.10">
    <property type="entry name" value="Glucose Oxidase, domain 3"/>
    <property type="match status" value="1"/>
</dbReference>
<sequence length="515" mass="56168">MNFERTFDYIIVGAGAAGCVIAYRLMKNLGCSVLLLEAGSPDSNPAIHNTDMQSMTSLWGSNADWGYSTEPEPGLGDRQISIAQGKVLGGGTSINAMMYIRGNRRDYDRWKYLGNEGWSYQEILPYFKKSEDYEGGASEYRGVGGPLHVINYRNPAPVSQAFVSAAMELGYGGNGWDCNGAQQENGAFFYQSTRTQDNQRCSTAVAFLRPILGHPNFAVEVNAQVTRLLFAKQRVIGLEYLQDGKIHQVKAEAEVILSCGAFESPKLLMLSGIGAAEHLQAHGIPLVVDLPGVGKNLQDHLLFGVGYSCKQEQPVPNLLSEVGLFTYTNSDIDRSTNSPDLQFFFGPVQFLEPQYRVDGPGFTFAPILVQPQSRGTVSLRSNNPQDLAVLRPNYLQSEADLDVLIRGIELSRELVNTRAFDEFRGEELAPGISVTSKAELSAYIRQVASTVWHPVGTCKMGSDRDAVVNARLQVYGVEGLRVADASIMPTITSGNTNAPTIAIGEKAADMIISTR</sequence>
<comment type="caution">
    <text evidence="10">The sequence shown here is derived from an EMBL/GenBank/DDBJ whole genome shotgun (WGS) entry which is preliminary data.</text>
</comment>
<dbReference type="SUPFAM" id="SSF54373">
    <property type="entry name" value="FAD-linked reductases, C-terminal domain"/>
    <property type="match status" value="1"/>
</dbReference>
<feature type="transmembrane region" description="Helical" evidence="7">
    <location>
        <begin position="7"/>
        <end position="26"/>
    </location>
</feature>
<dbReference type="PANTHER" id="PTHR11552:SF147">
    <property type="entry name" value="CHOLINE DEHYDROGENASE, MITOCHONDRIAL"/>
    <property type="match status" value="1"/>
</dbReference>
<dbReference type="InterPro" id="IPR000172">
    <property type="entry name" value="GMC_OxRdtase_N"/>
</dbReference>
<name>A0A9X5I3S5_9CYAN</name>
<evidence type="ECO:0000256" key="6">
    <source>
        <dbReference type="RuleBase" id="RU003968"/>
    </source>
</evidence>
<keyword evidence="7" id="KW-0812">Transmembrane</keyword>
<dbReference type="Gene3D" id="3.50.50.60">
    <property type="entry name" value="FAD/NAD(P)-binding domain"/>
    <property type="match status" value="1"/>
</dbReference>
<evidence type="ECO:0000259" key="9">
    <source>
        <dbReference type="PROSITE" id="PS00624"/>
    </source>
</evidence>
<accession>A0A9X5I3S5</accession>
<keyword evidence="7" id="KW-1133">Transmembrane helix</keyword>
<keyword evidence="4 5" id="KW-0274">FAD</keyword>
<gene>
    <name evidence="10" type="ORF">QH73_0006320</name>
</gene>
<feature type="binding site" evidence="5">
    <location>
        <position position="225"/>
    </location>
    <ligand>
        <name>FAD</name>
        <dbReference type="ChEBI" id="CHEBI:57692"/>
    </ligand>
</feature>
<feature type="domain" description="Glucose-methanol-choline oxidoreductase N-terminal" evidence="8">
    <location>
        <begin position="85"/>
        <end position="108"/>
    </location>
</feature>
<dbReference type="GO" id="GO:0016614">
    <property type="term" value="F:oxidoreductase activity, acting on CH-OH group of donors"/>
    <property type="evidence" value="ECO:0007669"/>
    <property type="project" value="InterPro"/>
</dbReference>
<proteinExistence type="inferred from homology"/>
<dbReference type="InterPro" id="IPR012132">
    <property type="entry name" value="GMC_OxRdtase"/>
</dbReference>
<dbReference type="PROSITE" id="PS51257">
    <property type="entry name" value="PROKAR_LIPOPROTEIN"/>
    <property type="match status" value="1"/>
</dbReference>
<dbReference type="Pfam" id="PF00732">
    <property type="entry name" value="GMC_oxred_N"/>
    <property type="match status" value="1"/>
</dbReference>
<dbReference type="SUPFAM" id="SSF51905">
    <property type="entry name" value="FAD/NAD(P)-binding domain"/>
    <property type="match status" value="1"/>
</dbReference>
<dbReference type="EMBL" id="JTJC03000001">
    <property type="protein sequence ID" value="NHC34275.1"/>
    <property type="molecule type" value="Genomic_DNA"/>
</dbReference>
<dbReference type="Proteomes" id="UP000031532">
    <property type="component" value="Unassembled WGS sequence"/>
</dbReference>
<evidence type="ECO:0000256" key="2">
    <source>
        <dbReference type="ARBA" id="ARBA00010790"/>
    </source>
</evidence>
<evidence type="ECO:0000259" key="8">
    <source>
        <dbReference type="PROSITE" id="PS00623"/>
    </source>
</evidence>
<dbReference type="PANTHER" id="PTHR11552">
    <property type="entry name" value="GLUCOSE-METHANOL-CHOLINE GMC OXIDOREDUCTASE"/>
    <property type="match status" value="1"/>
</dbReference>
<evidence type="ECO:0000256" key="4">
    <source>
        <dbReference type="ARBA" id="ARBA00022827"/>
    </source>
</evidence>
<dbReference type="RefSeq" id="WP_039715649.1">
    <property type="nucleotide sequence ID" value="NZ_JTJC03000001.1"/>
</dbReference>
<dbReference type="AlphaFoldDB" id="A0A9X5I3S5"/>
<evidence type="ECO:0000313" key="10">
    <source>
        <dbReference type="EMBL" id="NHC34275.1"/>
    </source>
</evidence>
<dbReference type="PROSITE" id="PS00624">
    <property type="entry name" value="GMC_OXRED_2"/>
    <property type="match status" value="1"/>
</dbReference>
<keyword evidence="7" id="KW-0472">Membrane</keyword>
<evidence type="ECO:0000256" key="7">
    <source>
        <dbReference type="SAM" id="Phobius"/>
    </source>
</evidence>
<evidence type="ECO:0000313" key="11">
    <source>
        <dbReference type="Proteomes" id="UP000031532"/>
    </source>
</evidence>